<feature type="domain" description="ABC transmembrane type-1" evidence="9">
    <location>
        <begin position="67"/>
        <end position="273"/>
    </location>
</feature>
<reference evidence="10 11" key="1">
    <citation type="submission" date="2017-11" db="EMBL/GenBank/DDBJ databases">
        <authorList>
            <person name="Han C.G."/>
        </authorList>
    </citation>
    <scope>NUCLEOTIDE SEQUENCE [LARGE SCALE GENOMIC DNA]</scope>
    <source>
        <strain evidence="10">CFBP6411</strain>
    </source>
</reference>
<protein>
    <submittedName>
        <fullName evidence="10">ABC transporter permease</fullName>
    </submittedName>
</protein>
<feature type="transmembrane region" description="Helical" evidence="8">
    <location>
        <begin position="252"/>
        <end position="274"/>
    </location>
</feature>
<evidence type="ECO:0000256" key="7">
    <source>
        <dbReference type="ARBA" id="ARBA00023136"/>
    </source>
</evidence>
<dbReference type="PANTHER" id="PTHR42929">
    <property type="entry name" value="INNER MEMBRANE ABC TRANSPORTER PERMEASE PROTEIN YDCU-RELATED-RELATED"/>
    <property type="match status" value="1"/>
</dbReference>
<keyword evidence="5 8" id="KW-0812">Transmembrane</keyword>
<feature type="transmembrane region" description="Helical" evidence="8">
    <location>
        <begin position="152"/>
        <end position="175"/>
    </location>
</feature>
<keyword evidence="4" id="KW-1003">Cell membrane</keyword>
<dbReference type="RefSeq" id="WP_104698286.1">
    <property type="nucleotide sequence ID" value="NZ_LT963408.1"/>
</dbReference>
<evidence type="ECO:0000256" key="2">
    <source>
        <dbReference type="ARBA" id="ARBA00007069"/>
    </source>
</evidence>
<evidence type="ECO:0000313" key="11">
    <source>
        <dbReference type="Proteomes" id="UP000238093"/>
    </source>
</evidence>
<comment type="similarity">
    <text evidence="2">Belongs to the binding-protein-dependent transport system permease family. CysTW subfamily.</text>
</comment>
<gene>
    <name evidence="10" type="ORF">CFBP6411_01032</name>
</gene>
<dbReference type="CDD" id="cd06261">
    <property type="entry name" value="TM_PBP2"/>
    <property type="match status" value="1"/>
</dbReference>
<dbReference type="AlphaFoldDB" id="A0A2K4W962"/>
<dbReference type="GO" id="GO:0055085">
    <property type="term" value="P:transmembrane transport"/>
    <property type="evidence" value="ECO:0007669"/>
    <property type="project" value="InterPro"/>
</dbReference>
<organism evidence="10 11">
    <name type="scientific">Pseudomonas syringae group genomosp. 3</name>
    <dbReference type="NCBI Taxonomy" id="251701"/>
    <lineage>
        <taxon>Bacteria</taxon>
        <taxon>Pseudomonadati</taxon>
        <taxon>Pseudomonadota</taxon>
        <taxon>Gammaproteobacteria</taxon>
        <taxon>Pseudomonadales</taxon>
        <taxon>Pseudomonadaceae</taxon>
        <taxon>Pseudomonas</taxon>
    </lineage>
</organism>
<keyword evidence="7 8" id="KW-0472">Membrane</keyword>
<dbReference type="GO" id="GO:0005886">
    <property type="term" value="C:plasma membrane"/>
    <property type="evidence" value="ECO:0007669"/>
    <property type="project" value="UniProtKB-SubCell"/>
</dbReference>
<evidence type="ECO:0000256" key="4">
    <source>
        <dbReference type="ARBA" id="ARBA00022475"/>
    </source>
</evidence>
<evidence type="ECO:0000256" key="3">
    <source>
        <dbReference type="ARBA" id="ARBA00022448"/>
    </source>
</evidence>
<evidence type="ECO:0000313" key="10">
    <source>
        <dbReference type="EMBL" id="SOS32392.1"/>
    </source>
</evidence>
<dbReference type="InterPro" id="IPR000515">
    <property type="entry name" value="MetI-like"/>
</dbReference>
<keyword evidence="6 8" id="KW-1133">Transmembrane helix</keyword>
<proteinExistence type="inferred from homology"/>
<evidence type="ECO:0000259" key="9">
    <source>
        <dbReference type="PROSITE" id="PS50928"/>
    </source>
</evidence>
<keyword evidence="3" id="KW-0813">Transport</keyword>
<evidence type="ECO:0000256" key="1">
    <source>
        <dbReference type="ARBA" id="ARBA00004651"/>
    </source>
</evidence>
<evidence type="ECO:0000256" key="6">
    <source>
        <dbReference type="ARBA" id="ARBA00022989"/>
    </source>
</evidence>
<dbReference type="SUPFAM" id="SSF161098">
    <property type="entry name" value="MetI-like"/>
    <property type="match status" value="1"/>
</dbReference>
<comment type="subcellular location">
    <subcellularLocation>
        <location evidence="1">Cell membrane</location>
        <topology evidence="1">Multi-pass membrane protein</topology>
    </subcellularLocation>
</comment>
<dbReference type="EMBL" id="LT963408">
    <property type="protein sequence ID" value="SOS32392.1"/>
    <property type="molecule type" value="Genomic_DNA"/>
</dbReference>
<sequence length="285" mass="31337">MNVSRHKWITFAMLGPSLLMSILLLAIPFLIIVAYSFAPRDAYGGVVSGFSVASYIELFQPMYVPIFLNSLKIAFYSTVVCLLVGYPIAYFIAFKATRYAALLLALLLIPFWVDFMIRMSSWMVLLGRNGLINEALQGLGLIDSPLRLLGTYGAVMVGMLYAFLPATVLPIYSALNPIDRRLMEAAADLGAGPIETFWRTTFPLSLPGVMAAVLFVFVPAMGVYAIPVLLGGGKSIIVGNLIVQLFLEFRNIPLGAAVSVVLLVFSFLITMLYMRLLNRIEEARS</sequence>
<dbReference type="Proteomes" id="UP000238093">
    <property type="component" value="Chromosome I"/>
</dbReference>
<name>A0A2K4W962_9PSED</name>
<feature type="transmembrane region" description="Helical" evidence="8">
    <location>
        <begin position="209"/>
        <end position="232"/>
    </location>
</feature>
<dbReference type="PROSITE" id="PS50928">
    <property type="entry name" value="ABC_TM1"/>
    <property type="match status" value="1"/>
</dbReference>
<feature type="transmembrane region" description="Helical" evidence="8">
    <location>
        <begin position="99"/>
        <end position="117"/>
    </location>
</feature>
<feature type="transmembrane region" description="Helical" evidence="8">
    <location>
        <begin position="73"/>
        <end position="92"/>
    </location>
</feature>
<dbReference type="PANTHER" id="PTHR42929:SF1">
    <property type="entry name" value="INNER MEMBRANE ABC TRANSPORTER PERMEASE PROTEIN YDCU-RELATED"/>
    <property type="match status" value="1"/>
</dbReference>
<evidence type="ECO:0000256" key="8">
    <source>
        <dbReference type="SAM" id="Phobius"/>
    </source>
</evidence>
<dbReference type="Gene3D" id="1.10.3720.10">
    <property type="entry name" value="MetI-like"/>
    <property type="match status" value="1"/>
</dbReference>
<accession>A0A2K4W962</accession>
<feature type="transmembrane region" description="Helical" evidence="8">
    <location>
        <begin position="12"/>
        <end position="38"/>
    </location>
</feature>
<evidence type="ECO:0000256" key="5">
    <source>
        <dbReference type="ARBA" id="ARBA00022692"/>
    </source>
</evidence>
<dbReference type="InterPro" id="IPR035906">
    <property type="entry name" value="MetI-like_sf"/>
</dbReference>